<keyword evidence="2" id="KW-1185">Reference proteome</keyword>
<comment type="caution">
    <text evidence="1">The sequence shown here is derived from an EMBL/GenBank/DDBJ whole genome shotgun (WGS) entry which is preliminary data.</text>
</comment>
<sequence length="71" mass="7899">MTPLRYEFRVAGRLSEHTRGAFPDMTVLDAPPETIIRGEVIDDSHMHGVLALIQNLGLRVVSVNQVADSER</sequence>
<proteinExistence type="predicted"/>
<evidence type="ECO:0000313" key="2">
    <source>
        <dbReference type="Proteomes" id="UP000319818"/>
    </source>
</evidence>
<organism evidence="1 2">
    <name type="scientific">Pseudonocardia cypriaca</name>
    <dbReference type="NCBI Taxonomy" id="882449"/>
    <lineage>
        <taxon>Bacteria</taxon>
        <taxon>Bacillati</taxon>
        <taxon>Actinomycetota</taxon>
        <taxon>Actinomycetes</taxon>
        <taxon>Pseudonocardiales</taxon>
        <taxon>Pseudonocardiaceae</taxon>
        <taxon>Pseudonocardia</taxon>
    </lineage>
</organism>
<protein>
    <submittedName>
        <fullName evidence="1">Uncharacterized protein</fullName>
    </submittedName>
</protein>
<dbReference type="EMBL" id="VFPH01000002">
    <property type="protein sequence ID" value="TQM37221.1"/>
    <property type="molecule type" value="Genomic_DNA"/>
</dbReference>
<accession>A0A543FTR1</accession>
<name>A0A543FTR1_9PSEU</name>
<reference evidence="1 2" key="1">
    <citation type="submission" date="2019-06" db="EMBL/GenBank/DDBJ databases">
        <title>Sequencing the genomes of 1000 actinobacteria strains.</title>
        <authorList>
            <person name="Klenk H.-P."/>
        </authorList>
    </citation>
    <scope>NUCLEOTIDE SEQUENCE [LARGE SCALE GENOMIC DNA]</scope>
    <source>
        <strain evidence="1 2">DSM 45511</strain>
    </source>
</reference>
<dbReference type="RefSeq" id="WP_142104072.1">
    <property type="nucleotide sequence ID" value="NZ_VFPH01000002.1"/>
</dbReference>
<dbReference type="Proteomes" id="UP000319818">
    <property type="component" value="Unassembled WGS sequence"/>
</dbReference>
<dbReference type="AlphaFoldDB" id="A0A543FTR1"/>
<evidence type="ECO:0000313" key="1">
    <source>
        <dbReference type="EMBL" id="TQM37221.1"/>
    </source>
</evidence>
<gene>
    <name evidence="1" type="ORF">FB388_4428</name>
</gene>
<dbReference type="OrthoDB" id="3577141at2"/>